<evidence type="ECO:0000313" key="2">
    <source>
        <dbReference type="Proteomes" id="UP000095463"/>
    </source>
</evidence>
<dbReference type="Proteomes" id="UP000095463">
    <property type="component" value="Unassembled WGS sequence"/>
</dbReference>
<keyword evidence="2" id="KW-1185">Reference proteome</keyword>
<gene>
    <name evidence="1" type="ORF">VW23_011325</name>
</gene>
<organism evidence="1 2">
    <name type="scientific">Devosia insulae DS-56</name>
    <dbReference type="NCBI Taxonomy" id="1116389"/>
    <lineage>
        <taxon>Bacteria</taxon>
        <taxon>Pseudomonadati</taxon>
        <taxon>Pseudomonadota</taxon>
        <taxon>Alphaproteobacteria</taxon>
        <taxon>Hyphomicrobiales</taxon>
        <taxon>Devosiaceae</taxon>
        <taxon>Devosia</taxon>
    </lineage>
</organism>
<dbReference type="Gene3D" id="3.40.50.1240">
    <property type="entry name" value="Phosphoglycerate mutase-like"/>
    <property type="match status" value="1"/>
</dbReference>
<comment type="caution">
    <text evidence="1">The sequence shown here is derived from an EMBL/GenBank/DDBJ whole genome shotgun (WGS) entry which is preliminary data.</text>
</comment>
<reference evidence="1 2" key="1">
    <citation type="journal article" date="2015" name="Genome Announc.">
        <title>Genome Assemblies of Three Soil-Associated Devosia species: D. insulae, D. limi, and D. soli.</title>
        <authorList>
            <person name="Hassan Y.I."/>
            <person name="Lepp D."/>
            <person name="Zhou T."/>
        </authorList>
    </citation>
    <scope>NUCLEOTIDE SEQUENCE [LARGE SCALE GENOMIC DNA]</scope>
    <source>
        <strain evidence="1 2">DS-56</strain>
    </source>
</reference>
<protein>
    <recommendedName>
        <fullName evidence="3">Histidine phosphatase family protein</fullName>
    </recommendedName>
</protein>
<dbReference type="InterPro" id="IPR013078">
    <property type="entry name" value="His_Pase_superF_clade-1"/>
</dbReference>
<dbReference type="EMBL" id="LAJE02000071">
    <property type="protein sequence ID" value="OEO32508.1"/>
    <property type="molecule type" value="Genomic_DNA"/>
</dbReference>
<name>A0A1E5XV88_9HYPH</name>
<sequence length="202" mass="21721">MYALYVTHPEVVIDPKVATPRWGLSSLGRSRAERFANHPLVTPLTRLVSSTETKALELAAILAGGCGAPVDSGDKFDENDRRSTGFVPSARFEALADALFAYPDESAEGWETARDAQKRVVTGFNEVLAGHDATKPIGFAGHGAVGTLLKCHLGGLAIARSEDQRRIGNPGGGNVFVVRLRDRKLLTDWIAMEDLPARVEGL</sequence>
<evidence type="ECO:0008006" key="3">
    <source>
        <dbReference type="Google" id="ProtNLM"/>
    </source>
</evidence>
<evidence type="ECO:0000313" key="1">
    <source>
        <dbReference type="EMBL" id="OEO32508.1"/>
    </source>
</evidence>
<dbReference type="AlphaFoldDB" id="A0A1E5XV88"/>
<accession>A0A1E5XV88</accession>
<dbReference type="RefSeq" id="WP_069908362.1">
    <property type="nucleotide sequence ID" value="NZ_LAJE02000071.1"/>
</dbReference>
<proteinExistence type="predicted"/>
<dbReference type="SUPFAM" id="SSF53254">
    <property type="entry name" value="Phosphoglycerate mutase-like"/>
    <property type="match status" value="1"/>
</dbReference>
<dbReference type="OrthoDB" id="34197at2"/>
<dbReference type="InterPro" id="IPR029033">
    <property type="entry name" value="His_PPase_superfam"/>
</dbReference>
<dbReference type="Pfam" id="PF00300">
    <property type="entry name" value="His_Phos_1"/>
    <property type="match status" value="1"/>
</dbReference>